<reference evidence="2" key="1">
    <citation type="journal article" date="2020" name="Nat. Commun.">
        <title>Genome assembly of wild tea tree DASZ reveals pedigree and selection history of tea varieties.</title>
        <authorList>
            <person name="Zhang W."/>
            <person name="Zhang Y."/>
            <person name="Qiu H."/>
            <person name="Guo Y."/>
            <person name="Wan H."/>
            <person name="Zhang X."/>
            <person name="Scossa F."/>
            <person name="Alseekh S."/>
            <person name="Zhang Q."/>
            <person name="Wang P."/>
            <person name="Xu L."/>
            <person name="Schmidt M.H."/>
            <person name="Jia X."/>
            <person name="Li D."/>
            <person name="Zhu A."/>
            <person name="Guo F."/>
            <person name="Chen W."/>
            <person name="Ni D."/>
            <person name="Usadel B."/>
            <person name="Fernie A.R."/>
            <person name="Wen W."/>
        </authorList>
    </citation>
    <scope>NUCLEOTIDE SEQUENCE [LARGE SCALE GENOMIC DNA]</scope>
    <source>
        <strain evidence="2">cv. G240</strain>
    </source>
</reference>
<proteinExistence type="predicted"/>
<accession>A0A7J7HCF1</accession>
<evidence type="ECO:0000313" key="2">
    <source>
        <dbReference type="Proteomes" id="UP000593564"/>
    </source>
</evidence>
<comment type="caution">
    <text evidence="1">The sequence shown here is derived from an EMBL/GenBank/DDBJ whole genome shotgun (WGS) entry which is preliminary data.</text>
</comment>
<reference evidence="1 2" key="2">
    <citation type="submission" date="2020-07" db="EMBL/GenBank/DDBJ databases">
        <title>Genome assembly of wild tea tree DASZ reveals pedigree and selection history of tea varieties.</title>
        <authorList>
            <person name="Zhang W."/>
        </authorList>
    </citation>
    <scope>NUCLEOTIDE SEQUENCE [LARGE SCALE GENOMIC DNA]</scope>
    <source>
        <strain evidence="2">cv. G240</strain>
        <tissue evidence="1">Leaf</tissue>
    </source>
</reference>
<dbReference type="GO" id="GO:0017119">
    <property type="term" value="C:Golgi transport complex"/>
    <property type="evidence" value="ECO:0007669"/>
    <property type="project" value="InterPro"/>
</dbReference>
<dbReference type="InterPro" id="IPR019465">
    <property type="entry name" value="Cog5"/>
</dbReference>
<gene>
    <name evidence="1" type="ORF">HYC85_011479</name>
</gene>
<organism evidence="1 2">
    <name type="scientific">Camellia sinensis</name>
    <name type="common">Tea plant</name>
    <name type="synonym">Thea sinensis</name>
    <dbReference type="NCBI Taxonomy" id="4442"/>
    <lineage>
        <taxon>Eukaryota</taxon>
        <taxon>Viridiplantae</taxon>
        <taxon>Streptophyta</taxon>
        <taxon>Embryophyta</taxon>
        <taxon>Tracheophyta</taxon>
        <taxon>Spermatophyta</taxon>
        <taxon>Magnoliopsida</taxon>
        <taxon>eudicotyledons</taxon>
        <taxon>Gunneridae</taxon>
        <taxon>Pentapetalae</taxon>
        <taxon>asterids</taxon>
        <taxon>Ericales</taxon>
        <taxon>Theaceae</taxon>
        <taxon>Camellia</taxon>
    </lineage>
</organism>
<dbReference type="PANTHER" id="PTHR13228:SF3">
    <property type="entry name" value="CONSERVED OLIGOMERIC GOLGI COMPLEX SUBUNIT 5"/>
    <property type="match status" value="1"/>
</dbReference>
<dbReference type="GO" id="GO:0006891">
    <property type="term" value="P:intra-Golgi vesicle-mediated transport"/>
    <property type="evidence" value="ECO:0007669"/>
    <property type="project" value="InterPro"/>
</dbReference>
<protein>
    <submittedName>
        <fullName evidence="1">Uncharacterized protein</fullName>
    </submittedName>
</protein>
<dbReference type="EMBL" id="JACBKZ010000005">
    <property type="protein sequence ID" value="KAF5949486.1"/>
    <property type="molecule type" value="Genomic_DNA"/>
</dbReference>
<evidence type="ECO:0000313" key="1">
    <source>
        <dbReference type="EMBL" id="KAF5949486.1"/>
    </source>
</evidence>
<keyword evidence="2" id="KW-1185">Reference proteome</keyword>
<dbReference type="PANTHER" id="PTHR13228">
    <property type="entry name" value="CONSERVED OLIGOMERIC GOLGI COMPLEX COMPONENT 5"/>
    <property type="match status" value="1"/>
</dbReference>
<sequence length="128" mass="14787">MASRVLIFFIRHASLVRPLSEWGKLRMARDMAKLELAVGQNFVILHHFYSRGVEKLQSPTQRNKLTPLQYLLWLDSQGKDQIWKCVRATLDDYAAEVRVRGDKEFSPVYPLMLRIGSALPEKTVSQKS</sequence>
<name>A0A7J7HCF1_CAMSI</name>
<dbReference type="AlphaFoldDB" id="A0A7J7HCF1"/>
<dbReference type="Proteomes" id="UP000593564">
    <property type="component" value="Unassembled WGS sequence"/>
</dbReference>